<feature type="compositionally biased region" description="Basic and acidic residues" evidence="1">
    <location>
        <begin position="252"/>
        <end position="276"/>
    </location>
</feature>
<dbReference type="EMBL" id="JAGFMF010012193">
    <property type="protein sequence ID" value="KAG8506011.1"/>
    <property type="molecule type" value="Genomic_DNA"/>
</dbReference>
<accession>A0A8J5ZS53</accession>
<dbReference type="Proteomes" id="UP000700334">
    <property type="component" value="Unassembled WGS sequence"/>
</dbReference>
<dbReference type="PANTHER" id="PTHR21207">
    <property type="entry name" value="PARKIN COREGULATED GENE PROTEIN PARK2 COREGULATED"/>
    <property type="match status" value="1"/>
</dbReference>
<dbReference type="OrthoDB" id="5954824at2759"/>
<reference evidence="2" key="1">
    <citation type="journal article" date="2021" name="Evol. Appl.">
        <title>The genome of the Pyrenean desman and the effects of bottlenecks and inbreeding on the genomic landscape of an endangered species.</title>
        <authorList>
            <person name="Escoda L."/>
            <person name="Castresana J."/>
        </authorList>
    </citation>
    <scope>NUCLEOTIDE SEQUENCE</scope>
    <source>
        <strain evidence="2">IBE-C5619</strain>
    </source>
</reference>
<feature type="compositionally biased region" description="Low complexity" evidence="1">
    <location>
        <begin position="206"/>
        <end position="216"/>
    </location>
</feature>
<dbReference type="Pfam" id="PF10274">
    <property type="entry name" value="ParcG"/>
    <property type="match status" value="1"/>
</dbReference>
<dbReference type="GO" id="GO:0005829">
    <property type="term" value="C:cytosol"/>
    <property type="evidence" value="ECO:0007669"/>
    <property type="project" value="TreeGrafter"/>
</dbReference>
<dbReference type="PANTHER" id="PTHR21207:SF2">
    <property type="entry name" value="PARKIN COREGULATED GENE PROTEIN"/>
    <property type="match status" value="1"/>
</dbReference>
<dbReference type="GO" id="GO:0051879">
    <property type="term" value="F:Hsp90 protein binding"/>
    <property type="evidence" value="ECO:0007669"/>
    <property type="project" value="TreeGrafter"/>
</dbReference>
<sequence length="404" mass="43112">MRAASLEQNHELRAPLSEGGRGLAALVNPRTAFATSLRVTADAEAVGLQDRRNGHMRLAPHPFDAALSSSCNVLQSGRQQGPASGGTALPAECPHVRMAGVTHQLFTRGISWSQLTGASRTCEGLRPAGRGVLSAVVTSVPAPERSRRWQRRMPPLQFPEGAPSLSGPTTSLGVKSAQPPHSPERAPLNGPDVTSAGEGRGHARAARAASPAGAARRSPETDLPDAQRPLRVLRRLRNRSPAAPAARGSGGRAERTEAENGKDERHSRGCHGEAKGRRAKPKQARGSDRQEAGAPVDGRAEGSALRWWWGDAGLKGRTPAPRVPSRAVNQWGTRSQRAAAAVTGFSVFAWPVNSGDGIDYSQQKRENVGDLIQETLEAFERYGGEDAFINIKYMVPTYESCLLN</sequence>
<evidence type="ECO:0000313" key="2">
    <source>
        <dbReference type="EMBL" id="KAG8506011.1"/>
    </source>
</evidence>
<organism evidence="2 3">
    <name type="scientific">Galemys pyrenaicus</name>
    <name type="common">Iberian desman</name>
    <name type="synonym">Pyrenean desman</name>
    <dbReference type="NCBI Taxonomy" id="202257"/>
    <lineage>
        <taxon>Eukaryota</taxon>
        <taxon>Metazoa</taxon>
        <taxon>Chordata</taxon>
        <taxon>Craniata</taxon>
        <taxon>Vertebrata</taxon>
        <taxon>Euteleostomi</taxon>
        <taxon>Mammalia</taxon>
        <taxon>Eutheria</taxon>
        <taxon>Laurasiatheria</taxon>
        <taxon>Eulipotyphla</taxon>
        <taxon>Talpidae</taxon>
        <taxon>Galemys</taxon>
    </lineage>
</organism>
<proteinExistence type="predicted"/>
<protein>
    <submittedName>
        <fullName evidence="2">Parkin coregulated gene protein</fullName>
    </submittedName>
</protein>
<keyword evidence="3" id="KW-1185">Reference proteome</keyword>
<dbReference type="GO" id="GO:0043005">
    <property type="term" value="C:neuron projection"/>
    <property type="evidence" value="ECO:0007669"/>
    <property type="project" value="TreeGrafter"/>
</dbReference>
<name>A0A8J5ZS53_GALPY</name>
<dbReference type="GO" id="GO:0030544">
    <property type="term" value="F:Hsp70 protein binding"/>
    <property type="evidence" value="ECO:0007669"/>
    <property type="project" value="TreeGrafter"/>
</dbReference>
<dbReference type="AlphaFoldDB" id="A0A8J5ZS53"/>
<evidence type="ECO:0000313" key="3">
    <source>
        <dbReference type="Proteomes" id="UP000700334"/>
    </source>
</evidence>
<gene>
    <name evidence="2" type="ORF">J0S82_011690</name>
</gene>
<evidence type="ECO:0000256" key="1">
    <source>
        <dbReference type="SAM" id="MobiDB-lite"/>
    </source>
</evidence>
<dbReference type="InterPro" id="IPR019399">
    <property type="entry name" value="Parkin_co-regulated_protein"/>
</dbReference>
<comment type="caution">
    <text evidence="2">The sequence shown here is derived from an EMBL/GenBank/DDBJ whole genome shotgun (WGS) entry which is preliminary data.</text>
</comment>
<dbReference type="GO" id="GO:0031982">
    <property type="term" value="C:vesicle"/>
    <property type="evidence" value="ECO:0007669"/>
    <property type="project" value="TreeGrafter"/>
</dbReference>
<feature type="region of interest" description="Disordered" evidence="1">
    <location>
        <begin position="138"/>
        <end position="300"/>
    </location>
</feature>